<feature type="coiled-coil region" evidence="1">
    <location>
        <begin position="645"/>
        <end position="767"/>
    </location>
</feature>
<feature type="region of interest" description="Disordered" evidence="2">
    <location>
        <begin position="141"/>
        <end position="167"/>
    </location>
</feature>
<feature type="coiled-coil region" evidence="1">
    <location>
        <begin position="1085"/>
        <end position="1367"/>
    </location>
</feature>
<feature type="coiled-coil region" evidence="1">
    <location>
        <begin position="222"/>
        <end position="249"/>
    </location>
</feature>
<feature type="region of interest" description="Disordered" evidence="2">
    <location>
        <begin position="115"/>
        <end position="134"/>
    </location>
</feature>
<accession>A0A854Q8I8</accession>
<feature type="region of interest" description="Disordered" evidence="2">
    <location>
        <begin position="1793"/>
        <end position="1822"/>
    </location>
</feature>
<reference evidence="3 4" key="1">
    <citation type="submission" date="2017-06" db="EMBL/GenBank/DDBJ databases">
        <title>Global population genomics of the pathogenic fungus Cryptococcus neoformans var. grubii.</title>
        <authorList>
            <person name="Cuomo C."/>
            <person name="Litvintseva A."/>
            <person name="Chen Y."/>
            <person name="Young S."/>
            <person name="Zeng Q."/>
            <person name="Chapman S."/>
            <person name="Gujja S."/>
            <person name="Saif S."/>
            <person name="Birren B."/>
        </authorList>
    </citation>
    <scope>NUCLEOTIDE SEQUENCE [LARGE SCALE GENOMIC DNA]</scope>
    <source>
        <strain evidence="3 4">Tu259-1</strain>
    </source>
</reference>
<feature type="coiled-coil region" evidence="1">
    <location>
        <begin position="544"/>
        <end position="606"/>
    </location>
</feature>
<feature type="coiled-coil region" evidence="1">
    <location>
        <begin position="840"/>
        <end position="990"/>
    </location>
</feature>
<dbReference type="OrthoDB" id="10255344at2759"/>
<dbReference type="EMBL" id="AMKT01000069">
    <property type="protein sequence ID" value="OXG15860.1"/>
    <property type="molecule type" value="Genomic_DNA"/>
</dbReference>
<keyword evidence="1" id="KW-0175">Coiled coil</keyword>
<dbReference type="GO" id="GO:0003682">
    <property type="term" value="F:chromatin binding"/>
    <property type="evidence" value="ECO:0007669"/>
    <property type="project" value="TreeGrafter"/>
</dbReference>
<organism evidence="3 4">
    <name type="scientific">Cryptococcus neoformans Tu259-1</name>
    <dbReference type="NCBI Taxonomy" id="1230072"/>
    <lineage>
        <taxon>Eukaryota</taxon>
        <taxon>Fungi</taxon>
        <taxon>Dikarya</taxon>
        <taxon>Basidiomycota</taxon>
        <taxon>Agaricomycotina</taxon>
        <taxon>Tremellomycetes</taxon>
        <taxon>Tremellales</taxon>
        <taxon>Cryptococcaceae</taxon>
        <taxon>Cryptococcus</taxon>
        <taxon>Cryptococcus neoformans species complex</taxon>
    </lineage>
</organism>
<gene>
    <name evidence="3" type="ORF">C361_05304</name>
</gene>
<feature type="region of interest" description="Disordered" evidence="2">
    <location>
        <begin position="998"/>
        <end position="1024"/>
    </location>
</feature>
<name>A0A854Q8I8_CRYNE</name>
<evidence type="ECO:0000256" key="2">
    <source>
        <dbReference type="SAM" id="MobiDB-lite"/>
    </source>
</evidence>
<feature type="coiled-coil region" evidence="1">
    <location>
        <begin position="1396"/>
        <end position="1638"/>
    </location>
</feature>
<dbReference type="GO" id="GO:0000785">
    <property type="term" value="C:chromatin"/>
    <property type="evidence" value="ECO:0007669"/>
    <property type="project" value="TreeGrafter"/>
</dbReference>
<evidence type="ECO:0000313" key="4">
    <source>
        <dbReference type="Proteomes" id="UP000199727"/>
    </source>
</evidence>
<sequence>MSFIGAGELEHKITQLQRQLSHKDHELNSIKNEQMKKQEDLEEAKRAKQTAEYKLRDEADRALKAENDSLAKTNELAQLKLKLSNLEASLTQTSEKLKKEEKDKAMIQDALDEALSRGSDGAAMQIKSQQARIKQLEDNLRKAEDEKDKLRHHASSGDSWGSDESLSHRERNRLMALQNENAELKTKLESLSPQNVITSDSSNPESPQKRSKPRASVTAADLRDLETQVDHLKVQLANTKREYDKAVNEKLAAEVSARKTAERFENEMYELSGELEYYRRSDGGVDMKQLNELKKTALAAKAEKEDLSKKLAEKERQVEHQVSEMARLEEEAQLVQKLKEELEEERQTRQQLEAAPNSESFVDEASLAKINALEVELAKFKAASTTGGSRSGDSELRQARRDLQKALRDKEYLGSLVKENDELLAEKDEELARMRAAVPLPGCPSLASQAADPGLVAALEEEKAALVDDLGKQAQAHEEEIVRIEGQLSEKTKELEVLRESEQLLREQHLRGHTEIESIKTEHQSVTLDLQKAHDDLSVKEANAQQIIEQLAQVQASLNEHQAAAISAKEEAASTAEQLSEFRVSLENKTRELEEALQQRQDLEISLASRSHDDAEFDEHVLSIKGLQDEISRVSQELSDRMAVNAQLVSQLAVAEETREAAEKTVQELEQKVSDSQRKVEISMEELEVYRAQSKDTIESLNTQLETLNTELTSLEQLLQDKTTELAEANRLSEQTSCRLAESETTVITLRNQVAELECKLEESAEANIREGGEERIQLRMEKEALGEALQLAKKGHESKLAAIEADSQRALSNAQIRIDTLQNSIQDAPQPNIKDVDDIHKFEEKIGRLRIERDELRHNISFVQNERHFAVRAANAEKDMAIEEVGKARDELKRKSAICDRLQKEIQEFRAALAEKDGEIGSAIAATQEAATEKVKLAKRLADLEHELCSSREAASAQQARVFALESQLQAQEANLKRVEARAGLLQTELTNVLHHMAQSKKLSDRPESRASVPEEEDGDLPKDLAEAVSSENRRHSHRRSTSGMSITMLQNLQTERNLQAKIDRRDARITLLTNDLSKAQANLTLLQSAQEETMMENTELEEEREKLLSELHEIKAQGADPEALQGTILALILHHRYVKDLESQLRLARETLRKSREAERQLFASETETKEKKVADDKRIAELEYEKTEVENQLHSAKANQELVRKELEDALASVNNLQSQLTKAECASVLAADSVVSLATVEAQIAEKEERIREIEAQNTELVFKLEKLEEELAANKLETEMKTEALTSKVVELEQKVVGGGAELERVTQEREQLLEELTAAEKALADGFADAEVQKETLETTRRKLEERLAQLGHDMEEKSSELEQVISKSNALAAELAAEQSKSDQAGLTLEEHQATISQLQNDISTLKRTSQDVDSERQTLRAQISVFEEKATATEQRIQQLHAEIDRCVRETEQIKQELIDASSQLEKTMAEKEDLNARRAAEMEQATEARMGMEKSLAEREQEINKLTTDLRITQEELTAATSKFEEAVKESAFKQADIDNLMAENVKLKQDLAKAISSVSAVDEQLVADLKERIEDLEASLTQKNQEVDEADDQTREAFKANAKLERKIGKLQRQLDQAQLELNTALNKLMSSQPVAPAPIARSQPASSIAAQRTAMPPPPVSTSAPTQSPALSTNATRTAHITPPNIFSPPTIPNSGQKRLREADDAESAPKPAEAIMLPPTSIISPRKPLGTRPSFTPQRGISEKAYTSKPIGVNANMASEKAVDGLKKPIDAGRNIFTRPLSVSSDPIKRTGFPEPPTRTPFATMPRNAS</sequence>
<dbReference type="GO" id="GO:0000796">
    <property type="term" value="C:condensin complex"/>
    <property type="evidence" value="ECO:0007669"/>
    <property type="project" value="TreeGrafter"/>
</dbReference>
<protein>
    <submittedName>
        <fullName evidence="3">Uncharacterized protein</fullName>
    </submittedName>
</protein>
<dbReference type="Proteomes" id="UP000199727">
    <property type="component" value="Unassembled WGS sequence"/>
</dbReference>
<feature type="coiled-coil region" evidence="1">
    <location>
        <begin position="467"/>
        <end position="508"/>
    </location>
</feature>
<feature type="region of interest" description="Disordered" evidence="2">
    <location>
        <begin position="1648"/>
        <end position="1759"/>
    </location>
</feature>
<evidence type="ECO:0000256" key="1">
    <source>
        <dbReference type="SAM" id="Coils"/>
    </source>
</evidence>
<feature type="coiled-coil region" evidence="1">
    <location>
        <begin position="287"/>
        <end position="355"/>
    </location>
</feature>
<dbReference type="PANTHER" id="PTHR43941">
    <property type="entry name" value="STRUCTURAL MAINTENANCE OF CHROMOSOMES PROTEIN 2"/>
    <property type="match status" value="1"/>
</dbReference>
<dbReference type="GO" id="GO:0000793">
    <property type="term" value="C:condensed chromosome"/>
    <property type="evidence" value="ECO:0007669"/>
    <property type="project" value="TreeGrafter"/>
</dbReference>
<feature type="compositionally biased region" description="Polar residues" evidence="2">
    <location>
        <begin position="1672"/>
        <end position="1690"/>
    </location>
</feature>
<dbReference type="PANTHER" id="PTHR43941:SF1">
    <property type="entry name" value="STRUCTURAL MAINTENANCE OF CHROMOSOMES PROTEIN 2"/>
    <property type="match status" value="1"/>
</dbReference>
<feature type="region of interest" description="Disordered" evidence="2">
    <location>
        <begin position="187"/>
        <end position="220"/>
    </location>
</feature>
<feature type="compositionally biased region" description="Polar residues" evidence="2">
    <location>
        <begin position="189"/>
        <end position="206"/>
    </location>
</feature>
<proteinExistence type="predicted"/>
<dbReference type="GO" id="GO:0007076">
    <property type="term" value="P:mitotic chromosome condensation"/>
    <property type="evidence" value="ECO:0007669"/>
    <property type="project" value="TreeGrafter"/>
</dbReference>
<evidence type="ECO:0000313" key="3">
    <source>
        <dbReference type="EMBL" id="OXG15860.1"/>
    </source>
</evidence>
<comment type="caution">
    <text evidence="3">The sequence shown here is derived from an EMBL/GenBank/DDBJ whole genome shotgun (WGS) entry which is preliminary data.</text>
</comment>